<comment type="caution">
    <text evidence="2">The sequence shown here is derived from an EMBL/GenBank/DDBJ whole genome shotgun (WGS) entry which is preliminary data.</text>
</comment>
<dbReference type="Proteomes" id="UP001500979">
    <property type="component" value="Unassembled WGS sequence"/>
</dbReference>
<feature type="region of interest" description="Disordered" evidence="1">
    <location>
        <begin position="1"/>
        <end position="45"/>
    </location>
</feature>
<evidence type="ECO:0000313" key="3">
    <source>
        <dbReference type="Proteomes" id="UP001500979"/>
    </source>
</evidence>
<name>A0ABN3V7P3_9PSEU</name>
<organism evidence="2 3">
    <name type="scientific">Saccharopolyspora taberi</name>
    <dbReference type="NCBI Taxonomy" id="60895"/>
    <lineage>
        <taxon>Bacteria</taxon>
        <taxon>Bacillati</taxon>
        <taxon>Actinomycetota</taxon>
        <taxon>Actinomycetes</taxon>
        <taxon>Pseudonocardiales</taxon>
        <taxon>Pseudonocardiaceae</taxon>
        <taxon>Saccharopolyspora</taxon>
    </lineage>
</organism>
<dbReference type="EMBL" id="BAAAUX010000006">
    <property type="protein sequence ID" value="GAA2781072.1"/>
    <property type="molecule type" value="Genomic_DNA"/>
</dbReference>
<reference evidence="2 3" key="1">
    <citation type="journal article" date="2019" name="Int. J. Syst. Evol. Microbiol.">
        <title>The Global Catalogue of Microorganisms (GCM) 10K type strain sequencing project: providing services to taxonomists for standard genome sequencing and annotation.</title>
        <authorList>
            <consortium name="The Broad Institute Genomics Platform"/>
            <consortium name="The Broad Institute Genome Sequencing Center for Infectious Disease"/>
            <person name="Wu L."/>
            <person name="Ma J."/>
        </authorList>
    </citation>
    <scope>NUCLEOTIDE SEQUENCE [LARGE SCALE GENOMIC DNA]</scope>
    <source>
        <strain evidence="2 3">JCM 9383</strain>
    </source>
</reference>
<gene>
    <name evidence="2" type="ORF">GCM10010470_13670</name>
</gene>
<keyword evidence="3" id="KW-1185">Reference proteome</keyword>
<accession>A0ABN3V7P3</accession>
<proteinExistence type="predicted"/>
<protein>
    <submittedName>
        <fullName evidence="2">Uncharacterized protein</fullName>
    </submittedName>
</protein>
<evidence type="ECO:0000256" key="1">
    <source>
        <dbReference type="SAM" id="MobiDB-lite"/>
    </source>
</evidence>
<evidence type="ECO:0000313" key="2">
    <source>
        <dbReference type="EMBL" id="GAA2781072.1"/>
    </source>
</evidence>
<sequence length="62" mass="6615">MAVTVGSPPKVRVHPEKSALTDPIGLSQDTVKNGKEKHSSANRNPAGLITFRRVVRLNIAPG</sequence>